<protein>
    <submittedName>
        <fullName evidence="1">Uncharacterized protein</fullName>
    </submittedName>
</protein>
<dbReference type="EMBL" id="JARBHB010000001">
    <property type="protein sequence ID" value="KAJ8897583.1"/>
    <property type="molecule type" value="Genomic_DNA"/>
</dbReference>
<evidence type="ECO:0000313" key="2">
    <source>
        <dbReference type="Proteomes" id="UP001159363"/>
    </source>
</evidence>
<proteinExistence type="predicted"/>
<name>A0ABQ9ILK1_9NEOP</name>
<reference evidence="1 2" key="1">
    <citation type="submission" date="2023-02" db="EMBL/GenBank/DDBJ databases">
        <title>LHISI_Scaffold_Assembly.</title>
        <authorList>
            <person name="Stuart O.P."/>
            <person name="Cleave R."/>
            <person name="Magrath M.J.L."/>
            <person name="Mikheyev A.S."/>
        </authorList>
    </citation>
    <scope>NUCLEOTIDE SEQUENCE [LARGE SCALE GENOMIC DNA]</scope>
    <source>
        <strain evidence="1">Daus_M_001</strain>
        <tissue evidence="1">Leg muscle</tissue>
    </source>
</reference>
<keyword evidence="2" id="KW-1185">Reference proteome</keyword>
<sequence length="182" mass="20198">MVAPGFSYVGTLPDDASDQRVFSRIPRCPRPCITVLLLIHLTSPSSALETSTLRATQISQLHFQHWLYETETNSLLYTCHAVVANALGAPAGKHRFPIDDFCRGCRSAYRQQVTNVALRNVKVKALQPIDTDAFPNMANSLLLIVPDDAASWRVSSGFSRFSALAFWRCSIVTSLHPHRLTT</sequence>
<feature type="non-terminal residue" evidence="1">
    <location>
        <position position="182"/>
    </location>
</feature>
<gene>
    <name evidence="1" type="ORF">PR048_002932</name>
</gene>
<organism evidence="1 2">
    <name type="scientific">Dryococelus australis</name>
    <dbReference type="NCBI Taxonomy" id="614101"/>
    <lineage>
        <taxon>Eukaryota</taxon>
        <taxon>Metazoa</taxon>
        <taxon>Ecdysozoa</taxon>
        <taxon>Arthropoda</taxon>
        <taxon>Hexapoda</taxon>
        <taxon>Insecta</taxon>
        <taxon>Pterygota</taxon>
        <taxon>Neoptera</taxon>
        <taxon>Polyneoptera</taxon>
        <taxon>Phasmatodea</taxon>
        <taxon>Verophasmatodea</taxon>
        <taxon>Anareolatae</taxon>
        <taxon>Phasmatidae</taxon>
        <taxon>Eurycanthinae</taxon>
        <taxon>Dryococelus</taxon>
    </lineage>
</organism>
<accession>A0ABQ9ILK1</accession>
<comment type="caution">
    <text evidence="1">The sequence shown here is derived from an EMBL/GenBank/DDBJ whole genome shotgun (WGS) entry which is preliminary data.</text>
</comment>
<evidence type="ECO:0000313" key="1">
    <source>
        <dbReference type="EMBL" id="KAJ8897583.1"/>
    </source>
</evidence>
<dbReference type="Proteomes" id="UP001159363">
    <property type="component" value="Chromosome 1"/>
</dbReference>